<keyword evidence="1" id="KW-0805">Transcription regulation</keyword>
<evidence type="ECO:0000256" key="3">
    <source>
        <dbReference type="ARBA" id="ARBA00023163"/>
    </source>
</evidence>
<keyword evidence="2 4" id="KW-0238">DNA-binding</keyword>
<feature type="DNA-binding region" description="H-T-H motif" evidence="4">
    <location>
        <begin position="42"/>
        <end position="61"/>
    </location>
</feature>
<gene>
    <name evidence="6" type="ORF">SAMN02745166_01624</name>
</gene>
<dbReference type="InterPro" id="IPR001647">
    <property type="entry name" value="HTH_TetR"/>
</dbReference>
<dbReference type="InterPro" id="IPR036271">
    <property type="entry name" value="Tet_transcr_reg_TetR-rel_C_sf"/>
</dbReference>
<dbReference type="GO" id="GO:0003677">
    <property type="term" value="F:DNA binding"/>
    <property type="evidence" value="ECO:0007669"/>
    <property type="project" value="UniProtKB-UniRule"/>
</dbReference>
<dbReference type="PRINTS" id="PR00455">
    <property type="entry name" value="HTHTETR"/>
</dbReference>
<evidence type="ECO:0000259" key="5">
    <source>
        <dbReference type="PROSITE" id="PS50977"/>
    </source>
</evidence>
<keyword evidence="7" id="KW-1185">Reference proteome</keyword>
<organism evidence="6 7">
    <name type="scientific">Prosthecobacter debontii</name>
    <dbReference type="NCBI Taxonomy" id="48467"/>
    <lineage>
        <taxon>Bacteria</taxon>
        <taxon>Pseudomonadati</taxon>
        <taxon>Verrucomicrobiota</taxon>
        <taxon>Verrucomicrobiia</taxon>
        <taxon>Verrucomicrobiales</taxon>
        <taxon>Verrucomicrobiaceae</taxon>
        <taxon>Prosthecobacter</taxon>
    </lineage>
</organism>
<dbReference type="EMBL" id="FUYE01000004">
    <property type="protein sequence ID" value="SKA89846.1"/>
    <property type="molecule type" value="Genomic_DNA"/>
</dbReference>
<dbReference type="Pfam" id="PF00440">
    <property type="entry name" value="TetR_N"/>
    <property type="match status" value="1"/>
</dbReference>
<dbReference type="Proteomes" id="UP000190774">
    <property type="component" value="Unassembled WGS sequence"/>
</dbReference>
<dbReference type="PANTHER" id="PTHR47506">
    <property type="entry name" value="TRANSCRIPTIONAL REGULATORY PROTEIN"/>
    <property type="match status" value="1"/>
</dbReference>
<evidence type="ECO:0000313" key="7">
    <source>
        <dbReference type="Proteomes" id="UP000190774"/>
    </source>
</evidence>
<evidence type="ECO:0000256" key="4">
    <source>
        <dbReference type="PROSITE-ProRule" id="PRU00335"/>
    </source>
</evidence>
<feature type="domain" description="HTH tetR-type" evidence="5">
    <location>
        <begin position="19"/>
        <end position="79"/>
    </location>
</feature>
<protein>
    <submittedName>
        <fullName evidence="6">Transcriptional regulator, TetR family</fullName>
    </submittedName>
</protein>
<sequence>MKTPRSAQPRTSPRRSTKLKPRERLVTVASKLFYQHGLRATGIDWIIADAEVAKMSFYRHFPSKSHLIAEYLRLQHERWMKRLTMRMSLRQEQTAGAGGIEQLAEVLTAWFEEPDFRGCPFIKAQAEASAEDERVREMIRLHQRELESYLTDLLIQMGYASPRSTAISVLVILQGSIVQAQISGDALSAGEACGAVLRRLSRMARRIEEGEDDVAEHQLLLAL</sequence>
<reference evidence="7" key="1">
    <citation type="submission" date="2017-02" db="EMBL/GenBank/DDBJ databases">
        <authorList>
            <person name="Varghese N."/>
            <person name="Submissions S."/>
        </authorList>
    </citation>
    <scope>NUCLEOTIDE SEQUENCE [LARGE SCALE GENOMIC DNA]</scope>
    <source>
        <strain evidence="7">ATCC 700200</strain>
    </source>
</reference>
<dbReference type="Pfam" id="PF21993">
    <property type="entry name" value="TetR_C_13_2"/>
    <property type="match status" value="1"/>
</dbReference>
<dbReference type="Gene3D" id="1.10.357.10">
    <property type="entry name" value="Tetracycline Repressor, domain 2"/>
    <property type="match status" value="1"/>
</dbReference>
<accession>A0A1T4XK41</accession>
<evidence type="ECO:0000256" key="2">
    <source>
        <dbReference type="ARBA" id="ARBA00023125"/>
    </source>
</evidence>
<dbReference type="STRING" id="48467.SAMN02745166_01624"/>
<dbReference type="PANTHER" id="PTHR47506:SF1">
    <property type="entry name" value="HTH-TYPE TRANSCRIPTIONAL REGULATOR YJDC"/>
    <property type="match status" value="1"/>
</dbReference>
<dbReference type="InterPro" id="IPR009057">
    <property type="entry name" value="Homeodomain-like_sf"/>
</dbReference>
<evidence type="ECO:0000313" key="6">
    <source>
        <dbReference type="EMBL" id="SKA89846.1"/>
    </source>
</evidence>
<dbReference type="PROSITE" id="PS50977">
    <property type="entry name" value="HTH_TETR_2"/>
    <property type="match status" value="1"/>
</dbReference>
<keyword evidence="3" id="KW-0804">Transcription</keyword>
<dbReference type="AlphaFoldDB" id="A0A1T4XK41"/>
<evidence type="ECO:0000256" key="1">
    <source>
        <dbReference type="ARBA" id="ARBA00023015"/>
    </source>
</evidence>
<proteinExistence type="predicted"/>
<dbReference type="SUPFAM" id="SSF48498">
    <property type="entry name" value="Tetracyclin repressor-like, C-terminal domain"/>
    <property type="match status" value="1"/>
</dbReference>
<name>A0A1T4XK41_9BACT</name>
<dbReference type="RefSeq" id="WP_176159293.1">
    <property type="nucleotide sequence ID" value="NZ_FUYE01000004.1"/>
</dbReference>
<dbReference type="SUPFAM" id="SSF46689">
    <property type="entry name" value="Homeodomain-like"/>
    <property type="match status" value="1"/>
</dbReference>
<dbReference type="InterPro" id="IPR054156">
    <property type="entry name" value="YxaF_TetR_C"/>
</dbReference>